<proteinExistence type="predicted"/>
<dbReference type="AlphaFoldDB" id="U2L150"/>
<name>U2L150_9BACT</name>
<protein>
    <submittedName>
        <fullName evidence="1">Uncharacterized protein</fullName>
    </submittedName>
</protein>
<evidence type="ECO:0000313" key="1">
    <source>
        <dbReference type="EMBL" id="ERK04457.1"/>
    </source>
</evidence>
<organism evidence="1 2">
    <name type="scientific">Hoylesella pleuritidis F0068</name>
    <dbReference type="NCBI Taxonomy" id="1081904"/>
    <lineage>
        <taxon>Bacteria</taxon>
        <taxon>Pseudomonadati</taxon>
        <taxon>Bacteroidota</taxon>
        <taxon>Bacteroidia</taxon>
        <taxon>Bacteroidales</taxon>
        <taxon>Prevotellaceae</taxon>
        <taxon>Hoylesella</taxon>
    </lineage>
</organism>
<keyword evidence="2" id="KW-1185">Reference proteome</keyword>
<dbReference type="PATRIC" id="fig|1081904.3.peg.2"/>
<dbReference type="Proteomes" id="UP000016600">
    <property type="component" value="Unassembled WGS sequence"/>
</dbReference>
<gene>
    <name evidence="1" type="ORF">HMPREF1218_2226</name>
</gene>
<reference evidence="1 2" key="1">
    <citation type="submission" date="2013-08" db="EMBL/GenBank/DDBJ databases">
        <authorList>
            <person name="Durkin A.S."/>
            <person name="Haft D.R."/>
            <person name="McCorrison J."/>
            <person name="Torralba M."/>
            <person name="Gillis M."/>
            <person name="Haft D.H."/>
            <person name="Methe B."/>
            <person name="Sutton G."/>
            <person name="Nelson K.E."/>
        </authorList>
    </citation>
    <scope>NUCLEOTIDE SEQUENCE [LARGE SCALE GENOMIC DNA]</scope>
    <source>
        <strain evidence="1 2">F0068</strain>
    </source>
</reference>
<evidence type="ECO:0000313" key="2">
    <source>
        <dbReference type="Proteomes" id="UP000016600"/>
    </source>
</evidence>
<dbReference type="EMBL" id="AWET01000001">
    <property type="protein sequence ID" value="ERK04457.1"/>
    <property type="molecule type" value="Genomic_DNA"/>
</dbReference>
<sequence>MRNEKISSDYTLDTGVDDNFGKKEGKITINGKGVKRILIDGKEFMTGDTKTALKGLVNAGTDLLVVTSAVIHLLFPDC</sequence>
<comment type="caution">
    <text evidence="1">The sequence shown here is derived from an EMBL/GenBank/DDBJ whole genome shotgun (WGS) entry which is preliminary data.</text>
</comment>
<accession>U2L150</accession>